<comment type="caution">
    <text evidence="3">The sequence shown here is derived from an EMBL/GenBank/DDBJ whole genome shotgun (WGS) entry which is preliminary data.</text>
</comment>
<sequence>MPATNTTTEGNDLVITRRIDAAPKAVWAALTQPEQLSRWFAPRPWRVTAAVVEPQPGGAFDIRMEGPDGAAEDCAADAEGEAGGCVLVAEPPRRLVWTDALSARFRPARSPFMTAELTLVPEAGGTRLTARVLHASAEDRDRHAAMGFAEGWSATFAQLAELVE</sequence>
<comment type="similarity">
    <text evidence="1">Belongs to the AHA1 family.</text>
</comment>
<evidence type="ECO:0000313" key="4">
    <source>
        <dbReference type="Proteomes" id="UP000029858"/>
    </source>
</evidence>
<dbReference type="Proteomes" id="UP000029858">
    <property type="component" value="Unassembled WGS sequence"/>
</dbReference>
<dbReference type="EMBL" id="JRKQ01000081">
    <property type="protein sequence ID" value="KGJ20861.1"/>
    <property type="molecule type" value="Genomic_DNA"/>
</dbReference>
<reference evidence="3 4" key="1">
    <citation type="submission" date="2014-09" db="EMBL/GenBank/DDBJ databases">
        <authorList>
            <person name="McGinnis J.M."/>
            <person name="Wolfgang W.J."/>
        </authorList>
    </citation>
    <scope>NUCLEOTIDE SEQUENCE [LARGE SCALE GENOMIC DNA]</scope>
    <source>
        <strain evidence="3 4">5503</strain>
    </source>
</reference>
<dbReference type="SUPFAM" id="SSF55961">
    <property type="entry name" value="Bet v1-like"/>
    <property type="match status" value="1"/>
</dbReference>
<proteinExistence type="inferred from homology"/>
<dbReference type="RefSeq" id="WP_036711125.1">
    <property type="nucleotide sequence ID" value="NZ_JRKQ01000081.1"/>
</dbReference>
<gene>
    <name evidence="3" type="ORF">IX56_13235</name>
</gene>
<evidence type="ECO:0000259" key="2">
    <source>
        <dbReference type="Pfam" id="PF08327"/>
    </source>
</evidence>
<evidence type="ECO:0000313" key="3">
    <source>
        <dbReference type="EMBL" id="KGJ20861.1"/>
    </source>
</evidence>
<feature type="domain" description="Activator of Hsp90 ATPase homologue 1/2-like C-terminal" evidence="2">
    <location>
        <begin position="20"/>
        <end position="164"/>
    </location>
</feature>
<protein>
    <recommendedName>
        <fullName evidence="2">Activator of Hsp90 ATPase homologue 1/2-like C-terminal domain-containing protein</fullName>
    </recommendedName>
</protein>
<accession>A0A099GDS5</accession>
<dbReference type="InterPro" id="IPR023393">
    <property type="entry name" value="START-like_dom_sf"/>
</dbReference>
<dbReference type="InterPro" id="IPR013538">
    <property type="entry name" value="ASHA1/2-like_C"/>
</dbReference>
<reference evidence="3 4" key="2">
    <citation type="submission" date="2014-10" db="EMBL/GenBank/DDBJ databases">
        <title>Paracoccus sanguinis sp. nov., isolated from clinical specimens of New York State patients.</title>
        <authorList>
            <person name="Mingle L.A."/>
            <person name="Cole J.A."/>
            <person name="Lapierre P."/>
            <person name="Musser K.A."/>
        </authorList>
    </citation>
    <scope>NUCLEOTIDE SEQUENCE [LARGE SCALE GENOMIC DNA]</scope>
    <source>
        <strain evidence="3 4">5503</strain>
    </source>
</reference>
<dbReference type="AlphaFoldDB" id="A0A099GDS5"/>
<organism evidence="3 4">
    <name type="scientific">Paracoccus sanguinis</name>
    <dbReference type="NCBI Taxonomy" id="1545044"/>
    <lineage>
        <taxon>Bacteria</taxon>
        <taxon>Pseudomonadati</taxon>
        <taxon>Pseudomonadota</taxon>
        <taxon>Alphaproteobacteria</taxon>
        <taxon>Rhodobacterales</taxon>
        <taxon>Paracoccaceae</taxon>
        <taxon>Paracoccus</taxon>
    </lineage>
</organism>
<evidence type="ECO:0000256" key="1">
    <source>
        <dbReference type="ARBA" id="ARBA00006817"/>
    </source>
</evidence>
<dbReference type="Pfam" id="PF08327">
    <property type="entry name" value="AHSA1"/>
    <property type="match status" value="1"/>
</dbReference>
<name>A0A099GDS5_9RHOB</name>
<dbReference type="Gene3D" id="3.30.530.20">
    <property type="match status" value="1"/>
</dbReference>